<organism evidence="1 2">
    <name type="scientific">Phocaeicola barnesiae</name>
    <dbReference type="NCBI Taxonomy" id="376804"/>
    <lineage>
        <taxon>Bacteria</taxon>
        <taxon>Pseudomonadati</taxon>
        <taxon>Bacteroidota</taxon>
        <taxon>Bacteroidia</taxon>
        <taxon>Bacteroidales</taxon>
        <taxon>Bacteroidaceae</taxon>
        <taxon>Phocaeicola</taxon>
    </lineage>
</organism>
<reference evidence="1 2" key="1">
    <citation type="submission" date="2022-08" db="EMBL/GenBank/DDBJ databases">
        <authorList>
            <person name="Zeman M."/>
            <person name="Kubasova T."/>
        </authorList>
    </citation>
    <scope>NUCLEOTIDE SEQUENCE [LARGE SCALE GENOMIC DNA]</scope>
    <source>
        <strain evidence="1 2">ET62</strain>
    </source>
</reference>
<gene>
    <name evidence="1" type="ORF">NW209_10335</name>
</gene>
<evidence type="ECO:0000313" key="2">
    <source>
        <dbReference type="Proteomes" id="UP001204579"/>
    </source>
</evidence>
<accession>A0AAW5N216</accession>
<dbReference type="RefSeq" id="WP_204428897.1">
    <property type="nucleotide sequence ID" value="NZ_JANRHJ010000011.1"/>
</dbReference>
<keyword evidence="2" id="KW-1185">Reference proteome</keyword>
<comment type="caution">
    <text evidence="1">The sequence shown here is derived from an EMBL/GenBank/DDBJ whole genome shotgun (WGS) entry which is preliminary data.</text>
</comment>
<dbReference type="Proteomes" id="UP001204579">
    <property type="component" value="Unassembled WGS sequence"/>
</dbReference>
<protein>
    <submittedName>
        <fullName evidence="1">Uncharacterized protein</fullName>
    </submittedName>
</protein>
<proteinExistence type="predicted"/>
<name>A0AAW5N216_9BACT</name>
<dbReference type="EMBL" id="JANRHJ010000011">
    <property type="protein sequence ID" value="MCR8874407.1"/>
    <property type="molecule type" value="Genomic_DNA"/>
</dbReference>
<dbReference type="AlphaFoldDB" id="A0AAW5N216"/>
<evidence type="ECO:0000313" key="1">
    <source>
        <dbReference type="EMBL" id="MCR8874407.1"/>
    </source>
</evidence>
<sequence length="409" mass="46568">MKVNASNELKSRLAHAAENGSVIARDIFAELKKNVDVTEIVRGFYNHFSTKRKRTSCDGFQKIRIVFTACNKDLSNEHFPDRNNPQAPLFPENRVDMEPSTFVKLFKNLPEYPETDMAYFASAICVDSKVTVRLLEGMQDIYEAYDGDNYSPIADDTTSTLHNSCMRYPEKARNAADFYANFAGAKILVARDESNNVLGRAIVWENVRCPGNNYGLDTVSLTDRIYSSHTFVIGMMQNEARRIGILLRRKFNDYHHTKEYVALNSLQETGIVAGQELQLALVVEVPVFRWHKKGAPYMDTFCSIAMKSGKMELRNYEGEGQIANCRTTSGNAVRMMQVCPNCNRIHNDFEKVFCPSCRTSFYTNTVFGEVIKGTAREYKGKVYPSVLFKKGRPIPPFRTYLQLEKLFIS</sequence>